<evidence type="ECO:0000313" key="10">
    <source>
        <dbReference type="Proteomes" id="UP000033661"/>
    </source>
</evidence>
<evidence type="ECO:0000256" key="3">
    <source>
        <dbReference type="ARBA" id="ARBA00022884"/>
    </source>
</evidence>
<dbReference type="Pfam" id="PF01281">
    <property type="entry name" value="Ribosomal_L9_N"/>
    <property type="match status" value="1"/>
</dbReference>
<evidence type="ECO:0000256" key="6">
    <source>
        <dbReference type="ARBA" id="ARBA00035292"/>
    </source>
</evidence>
<evidence type="ECO:0000259" key="8">
    <source>
        <dbReference type="PROSITE" id="PS00651"/>
    </source>
</evidence>
<gene>
    <name evidence="7 9" type="primary">rplI</name>
    <name evidence="9" type="ORF">RBEAN4_1648</name>
</gene>
<evidence type="ECO:0000313" key="9">
    <source>
        <dbReference type="EMBL" id="KJV90640.1"/>
    </source>
</evidence>
<feature type="domain" description="Ribosomal protein L9" evidence="8">
    <location>
        <begin position="13"/>
        <end position="40"/>
    </location>
</feature>
<dbReference type="GO" id="GO:0005840">
    <property type="term" value="C:ribosome"/>
    <property type="evidence" value="ECO:0007669"/>
    <property type="project" value="UniProtKB-KW"/>
</dbReference>
<keyword evidence="4 7" id="KW-0689">Ribosomal protein</keyword>
<dbReference type="PATRIC" id="fig|1359193.3.peg.1596"/>
<dbReference type="GO" id="GO:0003735">
    <property type="term" value="F:structural constituent of ribosome"/>
    <property type="evidence" value="ECO:0007669"/>
    <property type="project" value="InterPro"/>
</dbReference>
<dbReference type="InterPro" id="IPR020069">
    <property type="entry name" value="Ribosomal_bL9_C"/>
</dbReference>
<dbReference type="Gene3D" id="3.10.430.100">
    <property type="entry name" value="Ribosomal protein L9, C-terminal domain"/>
    <property type="match status" value="1"/>
</dbReference>
<dbReference type="EMBL" id="LAOI01000001">
    <property type="protein sequence ID" value="KJV90640.1"/>
    <property type="molecule type" value="Genomic_DNA"/>
</dbReference>
<sequence length="173" mass="19649">MEVILIKPVRKLGKIGEIHKVADGFGRNYLLPQKLAIRATELNKELIVKQKHELEEKDKQIKSEITKINDLIKDQKLIFVRQTSDDGKLFGSVNNKEIAEKLSQAVSYPISHLNIILDTQIKSTGIYKVEVRLHAELSTEVTVIVARSESEIQDYLREQKTEKSTTEPLAESA</sequence>
<evidence type="ECO:0000256" key="7">
    <source>
        <dbReference type="HAMAP-Rule" id="MF_00503"/>
    </source>
</evidence>
<dbReference type="GO" id="GO:0019843">
    <property type="term" value="F:rRNA binding"/>
    <property type="evidence" value="ECO:0007669"/>
    <property type="project" value="UniProtKB-UniRule"/>
</dbReference>
<dbReference type="InterPro" id="IPR009027">
    <property type="entry name" value="Ribosomal_bL9/RNase_H1_N"/>
</dbReference>
<dbReference type="Pfam" id="PF03948">
    <property type="entry name" value="Ribosomal_L9_C"/>
    <property type="match status" value="1"/>
</dbReference>
<dbReference type="InterPro" id="IPR036935">
    <property type="entry name" value="Ribosomal_bL9_N_sf"/>
</dbReference>
<dbReference type="NCBIfam" id="TIGR00158">
    <property type="entry name" value="L9"/>
    <property type="match status" value="1"/>
</dbReference>
<evidence type="ECO:0000256" key="5">
    <source>
        <dbReference type="ARBA" id="ARBA00023274"/>
    </source>
</evidence>
<dbReference type="GO" id="GO:0006412">
    <property type="term" value="P:translation"/>
    <property type="evidence" value="ECO:0007669"/>
    <property type="project" value="UniProtKB-UniRule"/>
</dbReference>
<comment type="similarity">
    <text evidence="1 7">Belongs to the bacterial ribosomal protein bL9 family.</text>
</comment>
<evidence type="ECO:0000256" key="2">
    <source>
        <dbReference type="ARBA" id="ARBA00022730"/>
    </source>
</evidence>
<dbReference type="AlphaFoldDB" id="A0A0F3QDJ5"/>
<dbReference type="Gene3D" id="3.40.5.10">
    <property type="entry name" value="Ribosomal protein L9, N-terminal domain"/>
    <property type="match status" value="1"/>
</dbReference>
<accession>A0A0F3QDJ5</accession>
<dbReference type="GO" id="GO:1990904">
    <property type="term" value="C:ribonucleoprotein complex"/>
    <property type="evidence" value="ECO:0007669"/>
    <property type="project" value="UniProtKB-KW"/>
</dbReference>
<protein>
    <recommendedName>
        <fullName evidence="6 7">Large ribosomal subunit protein bL9</fullName>
    </recommendedName>
</protein>
<dbReference type="PROSITE" id="PS00651">
    <property type="entry name" value="RIBOSOMAL_L9"/>
    <property type="match status" value="1"/>
</dbReference>
<keyword evidence="3 7" id="KW-0694">RNA-binding</keyword>
<dbReference type="Proteomes" id="UP000033661">
    <property type="component" value="Unassembled WGS sequence"/>
</dbReference>
<keyword evidence="2 7" id="KW-0699">rRNA-binding</keyword>
<name>A0A0F3QDJ5_RICBE</name>
<dbReference type="SUPFAM" id="SSF55658">
    <property type="entry name" value="L9 N-domain-like"/>
    <property type="match status" value="1"/>
</dbReference>
<dbReference type="HAMAP" id="MF_00503">
    <property type="entry name" value="Ribosomal_bL9"/>
    <property type="match status" value="1"/>
</dbReference>
<reference evidence="9 10" key="1">
    <citation type="submission" date="2015-02" db="EMBL/GenBank/DDBJ databases">
        <title>Genome Sequencing of Rickettsiales.</title>
        <authorList>
            <person name="Daugherty S.C."/>
            <person name="Su Q."/>
            <person name="Abolude K."/>
            <person name="Beier-Sexton M."/>
            <person name="Carlyon J.A."/>
            <person name="Carter R."/>
            <person name="Day N.P."/>
            <person name="Dumler S.J."/>
            <person name="Dyachenko V."/>
            <person name="Godinez A."/>
            <person name="Kurtti T.J."/>
            <person name="Lichay M."/>
            <person name="Mullins K.E."/>
            <person name="Ott S."/>
            <person name="Pappas-Brown V."/>
            <person name="Paris D.H."/>
            <person name="Patel P."/>
            <person name="Richards A.L."/>
            <person name="Sadzewicz L."/>
            <person name="Sears K."/>
            <person name="Seidman D."/>
            <person name="Sengamalay N."/>
            <person name="Stenos J."/>
            <person name="Tallon L.J."/>
            <person name="Vincent G."/>
            <person name="Fraser C.M."/>
            <person name="Munderloh U."/>
            <person name="Dunning-Hotopp J.C."/>
        </authorList>
    </citation>
    <scope>NUCLEOTIDE SEQUENCE [LARGE SCALE GENOMIC DNA]</scope>
    <source>
        <strain evidence="9 10">RML An4</strain>
    </source>
</reference>
<dbReference type="PANTHER" id="PTHR21368">
    <property type="entry name" value="50S RIBOSOMAL PROTEIN L9"/>
    <property type="match status" value="1"/>
</dbReference>
<comment type="caution">
    <text evidence="9">The sequence shown here is derived from an EMBL/GenBank/DDBJ whole genome shotgun (WGS) entry which is preliminary data.</text>
</comment>
<dbReference type="InterPro" id="IPR020070">
    <property type="entry name" value="Ribosomal_bL9_N"/>
</dbReference>
<organism evidence="9 10">
    <name type="scientific">Rickettsia bellii str. RML An4</name>
    <dbReference type="NCBI Taxonomy" id="1359193"/>
    <lineage>
        <taxon>Bacteria</taxon>
        <taxon>Pseudomonadati</taxon>
        <taxon>Pseudomonadota</taxon>
        <taxon>Alphaproteobacteria</taxon>
        <taxon>Rickettsiales</taxon>
        <taxon>Rickettsiaceae</taxon>
        <taxon>Rickettsieae</taxon>
        <taxon>Rickettsia</taxon>
        <taxon>belli group</taxon>
    </lineage>
</organism>
<evidence type="ECO:0000256" key="4">
    <source>
        <dbReference type="ARBA" id="ARBA00022980"/>
    </source>
</evidence>
<keyword evidence="10" id="KW-1185">Reference proteome</keyword>
<dbReference type="InterPro" id="IPR000244">
    <property type="entry name" value="Ribosomal_bL9"/>
</dbReference>
<dbReference type="InterPro" id="IPR020594">
    <property type="entry name" value="Ribosomal_bL9_bac/chp"/>
</dbReference>
<keyword evidence="5 7" id="KW-0687">Ribonucleoprotein</keyword>
<dbReference type="SMR" id="A0A0F3QDJ5"/>
<dbReference type="RefSeq" id="WP_011476816.1">
    <property type="nucleotide sequence ID" value="NZ_LAOI01000001.1"/>
</dbReference>
<proteinExistence type="inferred from homology"/>
<dbReference type="InterPro" id="IPR036791">
    <property type="entry name" value="Ribosomal_bL9_C_sf"/>
</dbReference>
<evidence type="ECO:0000256" key="1">
    <source>
        <dbReference type="ARBA" id="ARBA00010605"/>
    </source>
</evidence>
<dbReference type="SUPFAM" id="SSF55653">
    <property type="entry name" value="Ribosomal protein L9 C-domain"/>
    <property type="match status" value="1"/>
</dbReference>
<comment type="function">
    <text evidence="7">Binds to the 23S rRNA.</text>
</comment>